<gene>
    <name evidence="2" type="ORF">Cco03nite_11810</name>
</gene>
<dbReference type="EMBL" id="BONI01000007">
    <property type="protein sequence ID" value="GIG04481.1"/>
    <property type="molecule type" value="Genomic_DNA"/>
</dbReference>
<proteinExistence type="predicted"/>
<dbReference type="Pfam" id="PF01944">
    <property type="entry name" value="SpoIIM"/>
    <property type="match status" value="1"/>
</dbReference>
<feature type="transmembrane region" description="Helical" evidence="1">
    <location>
        <begin position="259"/>
        <end position="279"/>
    </location>
</feature>
<dbReference type="PANTHER" id="PTHR35337:SF1">
    <property type="entry name" value="SLR1478 PROTEIN"/>
    <property type="match status" value="1"/>
</dbReference>
<keyword evidence="1" id="KW-0472">Membrane</keyword>
<dbReference type="InterPro" id="IPR002798">
    <property type="entry name" value="SpoIIM-like"/>
</dbReference>
<dbReference type="AlphaFoldDB" id="A0A8J3P7C3"/>
<feature type="transmembrane region" description="Helical" evidence="1">
    <location>
        <begin position="208"/>
        <end position="239"/>
    </location>
</feature>
<sequence length="340" mass="36809">MDLDAYVAEHRGEWRRLEVLSRRRKPTAAEADEMVLLYQRVATHLSVVRSRTPDPALVAELSRLVLSARAAITGAQPVDWRRVPRFLAHDLPLAFYQARRWWIASAMCFLLVAAAVAAWVIQDPTLPRAFGMSEADIDSLVNHDFESYYSENFAPNFGLLVWTNNAWIAAQCLAAGVLLLPVAFILWQNALSIGMVAGLMIDNGRGDLFFGLIAPHGLLELTAIFVAAGVGLRVGWAWVVPGPLLTRGQSLAAAARQGITGAVGLVGVLAVAGLLEAFVTPSFLPLIVRDAIGLVVWTLFLAYVFVLGRRAERAGELLLAVDGPARGPAGQSLPVAFKAR</sequence>
<keyword evidence="1" id="KW-1133">Transmembrane helix</keyword>
<evidence type="ECO:0000313" key="2">
    <source>
        <dbReference type="EMBL" id="GIG04481.1"/>
    </source>
</evidence>
<protein>
    <submittedName>
        <fullName evidence="2">Membrane protein</fullName>
    </submittedName>
</protein>
<keyword evidence="1" id="KW-0812">Transmembrane</keyword>
<keyword evidence="3" id="KW-1185">Reference proteome</keyword>
<accession>A0A8J3P7C3</accession>
<dbReference type="PANTHER" id="PTHR35337">
    <property type="entry name" value="SLR1478 PROTEIN"/>
    <property type="match status" value="1"/>
</dbReference>
<evidence type="ECO:0000313" key="3">
    <source>
        <dbReference type="Proteomes" id="UP000630887"/>
    </source>
</evidence>
<dbReference type="RefSeq" id="WP_203689326.1">
    <property type="nucleotide sequence ID" value="NZ_BAAALC010000006.1"/>
</dbReference>
<reference evidence="2 3" key="1">
    <citation type="submission" date="2021-01" db="EMBL/GenBank/DDBJ databases">
        <title>Whole genome shotgun sequence of Catellatospora coxensis NBRC 107359.</title>
        <authorList>
            <person name="Komaki H."/>
            <person name="Tamura T."/>
        </authorList>
    </citation>
    <scope>NUCLEOTIDE SEQUENCE [LARGE SCALE GENOMIC DNA]</scope>
    <source>
        <strain evidence="2 3">NBRC 107359</strain>
    </source>
</reference>
<feature type="transmembrane region" description="Helical" evidence="1">
    <location>
        <begin position="101"/>
        <end position="121"/>
    </location>
</feature>
<dbReference type="Proteomes" id="UP000630887">
    <property type="component" value="Unassembled WGS sequence"/>
</dbReference>
<evidence type="ECO:0000256" key="1">
    <source>
        <dbReference type="SAM" id="Phobius"/>
    </source>
</evidence>
<comment type="caution">
    <text evidence="2">The sequence shown here is derived from an EMBL/GenBank/DDBJ whole genome shotgun (WGS) entry which is preliminary data.</text>
</comment>
<organism evidence="2 3">
    <name type="scientific">Catellatospora coxensis</name>
    <dbReference type="NCBI Taxonomy" id="310354"/>
    <lineage>
        <taxon>Bacteria</taxon>
        <taxon>Bacillati</taxon>
        <taxon>Actinomycetota</taxon>
        <taxon>Actinomycetes</taxon>
        <taxon>Micromonosporales</taxon>
        <taxon>Micromonosporaceae</taxon>
        <taxon>Catellatospora</taxon>
    </lineage>
</organism>
<feature type="transmembrane region" description="Helical" evidence="1">
    <location>
        <begin position="166"/>
        <end position="187"/>
    </location>
</feature>
<name>A0A8J3P7C3_9ACTN</name>
<feature type="transmembrane region" description="Helical" evidence="1">
    <location>
        <begin position="291"/>
        <end position="308"/>
    </location>
</feature>